<dbReference type="eggNOG" id="KOG2768">
    <property type="taxonomic scope" value="Eukaryota"/>
</dbReference>
<dbReference type="STRING" id="946362.F2U4W9"/>
<dbReference type="KEGG" id="sre:PTSG_03346"/>
<dbReference type="AlphaFoldDB" id="F2U4W9"/>
<reference evidence="2" key="1">
    <citation type="submission" date="2009-08" db="EMBL/GenBank/DDBJ databases">
        <title>Annotation of Salpingoeca rosetta.</title>
        <authorList>
            <consortium name="The Broad Institute Genome Sequencing Platform"/>
            <person name="Russ C."/>
            <person name="Cuomo C."/>
            <person name="Burger G."/>
            <person name="Gray M.W."/>
            <person name="Holland P.W.H."/>
            <person name="King N."/>
            <person name="Lang F.B.F."/>
            <person name="Roger A.J."/>
            <person name="Ruiz-Trillo I."/>
            <person name="Young S.K."/>
            <person name="Zeng Q."/>
            <person name="Gargeya S."/>
            <person name="Alvarado L."/>
            <person name="Berlin A."/>
            <person name="Chapman S.B."/>
            <person name="Chen Z."/>
            <person name="Freedman E."/>
            <person name="Gellesch M."/>
            <person name="Goldberg J."/>
            <person name="Griggs A."/>
            <person name="Gujja S."/>
            <person name="Heilman E."/>
            <person name="Heiman D."/>
            <person name="Howarth C."/>
            <person name="Mehta T."/>
            <person name="Neiman D."/>
            <person name="Pearson M."/>
            <person name="Roberts A."/>
            <person name="Saif S."/>
            <person name="Shea T."/>
            <person name="Shenoy N."/>
            <person name="Sisk P."/>
            <person name="Stolte C."/>
            <person name="Sykes S."/>
            <person name="White J."/>
            <person name="Yandava C."/>
            <person name="Haas B."/>
            <person name="Nusbaum C."/>
            <person name="Birren B."/>
        </authorList>
    </citation>
    <scope>NUCLEOTIDE SEQUENCE [LARGE SCALE GENOMIC DNA]</scope>
    <source>
        <strain evidence="2">ATCC 50818</strain>
    </source>
</reference>
<evidence type="ECO:0000313" key="2">
    <source>
        <dbReference type="EMBL" id="EGD82685.1"/>
    </source>
</evidence>
<dbReference type="InParanoid" id="F2U4W9"/>
<organism evidence="3">
    <name type="scientific">Salpingoeca rosetta (strain ATCC 50818 / BSB-021)</name>
    <dbReference type="NCBI Taxonomy" id="946362"/>
    <lineage>
        <taxon>Eukaryota</taxon>
        <taxon>Choanoflagellata</taxon>
        <taxon>Craspedida</taxon>
        <taxon>Salpingoecidae</taxon>
        <taxon>Salpingoeca</taxon>
    </lineage>
</organism>
<dbReference type="SUPFAM" id="SSF100966">
    <property type="entry name" value="Translation initiation factor 2 beta, aIF2beta, N-terminal domain"/>
    <property type="match status" value="1"/>
</dbReference>
<dbReference type="Proteomes" id="UP000007799">
    <property type="component" value="Unassembled WGS sequence"/>
</dbReference>
<dbReference type="GeneID" id="16076508"/>
<feature type="compositionally biased region" description="Low complexity" evidence="1">
    <location>
        <begin position="44"/>
        <end position="71"/>
    </location>
</feature>
<protein>
    <submittedName>
        <fullName evidence="2">Uncharacterized protein</fullName>
    </submittedName>
</protein>
<proteinExistence type="predicted"/>
<dbReference type="OrthoDB" id="10255414at2759"/>
<dbReference type="GO" id="GO:0003743">
    <property type="term" value="F:translation initiation factor activity"/>
    <property type="evidence" value="ECO:0007669"/>
    <property type="project" value="InterPro"/>
</dbReference>
<evidence type="ECO:0000313" key="3">
    <source>
        <dbReference type="Proteomes" id="UP000007799"/>
    </source>
</evidence>
<dbReference type="EMBL" id="GL832961">
    <property type="protein sequence ID" value="EGD82685.1"/>
    <property type="molecule type" value="Genomic_DNA"/>
</dbReference>
<name>F2U4W9_SALR5</name>
<feature type="region of interest" description="Disordered" evidence="1">
    <location>
        <begin position="33"/>
        <end position="75"/>
    </location>
</feature>
<accession>F2U4W9</accession>
<dbReference type="InterPro" id="IPR016189">
    <property type="entry name" value="Transl_init_fac_IF2/IF5_N"/>
</dbReference>
<dbReference type="RefSeq" id="XP_004995921.1">
    <property type="nucleotide sequence ID" value="XM_004995864.1"/>
</dbReference>
<evidence type="ECO:0000256" key="1">
    <source>
        <dbReference type="SAM" id="MobiDB-lite"/>
    </source>
</evidence>
<gene>
    <name evidence="2" type="ORF">PTSG_03346</name>
</gene>
<keyword evidence="3" id="KW-1185">Reference proteome</keyword>
<sequence>MSDPTKMDDVDTFAFDPSMKKKRKKKKLVSLEDKDLNAASSTDAAVTETPKEAAPAAEEEQAAASEQAPPKKTVVKDVTMKPSDLEDISGDKYVQLLSTGDIDWSKFLKNKRKADDIADELGALSFDMSRKKKKKTSKKLTLKEVGTAEQDMDEGDIKHTYEELLDNVFSIMRAKNPELAGGEKKQFVIAPPNVVRLGVKRTGFTNFVDICKMCVCRCVFRMFM</sequence>